<sequence>MEVAKGTPKEAKDQETHDLAPTAIGLLTRQPLFTQQEEKFACGFLMDGGLPCPKTDGREMCCGWDNFPYCVTGIKHFSTVDITGYACGDTQANYPVYDRGDPALTAVEDVSSTAIESNLPVVTNTATVTRDPTTSTDGHHLPTINVSNLLPVTQTVLITGSQSQSQAAATETNGYKHVSGPPVGAIVGGAVGGFALLTLVAFGIWYARFLSRRAAADSAQDNIRLHRLAQASVTRPVEPVRVEYHYPASPRSRATDVPAPEYAWAESPEPVAGSSSRGHGKL</sequence>
<feature type="region of interest" description="Disordered" evidence="1">
    <location>
        <begin position="1"/>
        <end position="20"/>
    </location>
</feature>
<dbReference type="EMBL" id="JAADYS010000708">
    <property type="protein sequence ID" value="KAF4467669.1"/>
    <property type="molecule type" value="Genomic_DNA"/>
</dbReference>
<name>A0A8H4P9T2_9HYPO</name>
<keyword evidence="4" id="KW-1185">Reference proteome</keyword>
<dbReference type="Proteomes" id="UP000554235">
    <property type="component" value="Unassembled WGS sequence"/>
</dbReference>
<evidence type="ECO:0000256" key="2">
    <source>
        <dbReference type="SAM" id="Phobius"/>
    </source>
</evidence>
<keyword evidence="2" id="KW-0472">Membrane</keyword>
<protein>
    <submittedName>
        <fullName evidence="3">Uncharacterized protein</fullName>
    </submittedName>
</protein>
<evidence type="ECO:0000313" key="3">
    <source>
        <dbReference type="EMBL" id="KAF4467669.1"/>
    </source>
</evidence>
<feature type="compositionally biased region" description="Polar residues" evidence="1">
    <location>
        <begin position="273"/>
        <end position="282"/>
    </location>
</feature>
<feature type="compositionally biased region" description="Basic and acidic residues" evidence="1">
    <location>
        <begin position="7"/>
        <end position="18"/>
    </location>
</feature>
<comment type="caution">
    <text evidence="3">The sequence shown here is derived from an EMBL/GenBank/DDBJ whole genome shotgun (WGS) entry which is preliminary data.</text>
</comment>
<evidence type="ECO:0000256" key="1">
    <source>
        <dbReference type="SAM" id="MobiDB-lite"/>
    </source>
</evidence>
<gene>
    <name evidence="3" type="ORF">FALBO_5452</name>
</gene>
<reference evidence="3 4" key="1">
    <citation type="submission" date="2020-01" db="EMBL/GenBank/DDBJ databases">
        <title>Identification and distribution of gene clusters putatively required for synthesis of sphingolipid metabolism inhibitors in phylogenetically diverse species of the filamentous fungus Fusarium.</title>
        <authorList>
            <person name="Kim H.-S."/>
            <person name="Busman M."/>
            <person name="Brown D.W."/>
            <person name="Divon H."/>
            <person name="Uhlig S."/>
            <person name="Proctor R.H."/>
        </authorList>
    </citation>
    <scope>NUCLEOTIDE SEQUENCE [LARGE SCALE GENOMIC DNA]</scope>
    <source>
        <strain evidence="3 4">NRRL 20459</strain>
    </source>
</reference>
<keyword evidence="2" id="KW-0812">Transmembrane</keyword>
<feature type="transmembrane region" description="Helical" evidence="2">
    <location>
        <begin position="183"/>
        <end position="207"/>
    </location>
</feature>
<organism evidence="3 4">
    <name type="scientific">Fusarium albosuccineum</name>
    <dbReference type="NCBI Taxonomy" id="1237068"/>
    <lineage>
        <taxon>Eukaryota</taxon>
        <taxon>Fungi</taxon>
        <taxon>Dikarya</taxon>
        <taxon>Ascomycota</taxon>
        <taxon>Pezizomycotina</taxon>
        <taxon>Sordariomycetes</taxon>
        <taxon>Hypocreomycetidae</taxon>
        <taxon>Hypocreales</taxon>
        <taxon>Nectriaceae</taxon>
        <taxon>Fusarium</taxon>
        <taxon>Fusarium decemcellulare species complex</taxon>
    </lineage>
</organism>
<evidence type="ECO:0000313" key="4">
    <source>
        <dbReference type="Proteomes" id="UP000554235"/>
    </source>
</evidence>
<proteinExistence type="predicted"/>
<accession>A0A8H4P9T2</accession>
<feature type="region of interest" description="Disordered" evidence="1">
    <location>
        <begin position="249"/>
        <end position="282"/>
    </location>
</feature>
<keyword evidence="2" id="KW-1133">Transmembrane helix</keyword>
<dbReference type="AlphaFoldDB" id="A0A8H4P9T2"/>